<reference evidence="9" key="1">
    <citation type="journal article" date="2019" name="Int. J. Syst. Evol. Microbiol.">
        <title>The Global Catalogue of Microorganisms (GCM) 10K type strain sequencing project: providing services to taxonomists for standard genome sequencing and annotation.</title>
        <authorList>
            <consortium name="The Broad Institute Genomics Platform"/>
            <consortium name="The Broad Institute Genome Sequencing Center for Infectious Disease"/>
            <person name="Wu L."/>
            <person name="Ma J."/>
        </authorList>
    </citation>
    <scope>NUCLEOTIDE SEQUENCE [LARGE SCALE GENOMIC DNA]</scope>
    <source>
        <strain evidence="9">JCM 6922</strain>
    </source>
</reference>
<accession>A0ABP5XLS1</accession>
<feature type="compositionally biased region" description="Pro residues" evidence="7">
    <location>
        <begin position="430"/>
        <end position="439"/>
    </location>
</feature>
<comment type="similarity">
    <text evidence="2 6">Belongs to the FPP/GGPP synthase family.</text>
</comment>
<dbReference type="Gene3D" id="1.10.600.10">
    <property type="entry name" value="Farnesyl Diphosphate Synthase"/>
    <property type="match status" value="1"/>
</dbReference>
<evidence type="ECO:0000256" key="6">
    <source>
        <dbReference type="RuleBase" id="RU004466"/>
    </source>
</evidence>
<evidence type="ECO:0000256" key="2">
    <source>
        <dbReference type="ARBA" id="ARBA00006706"/>
    </source>
</evidence>
<dbReference type="SUPFAM" id="SSF48576">
    <property type="entry name" value="Terpenoid synthases"/>
    <property type="match status" value="1"/>
</dbReference>
<feature type="region of interest" description="Disordered" evidence="7">
    <location>
        <begin position="426"/>
        <end position="451"/>
    </location>
</feature>
<dbReference type="PANTHER" id="PTHR12001">
    <property type="entry name" value="GERANYLGERANYL PYROPHOSPHATE SYNTHASE"/>
    <property type="match status" value="1"/>
</dbReference>
<dbReference type="PROSITE" id="PS00723">
    <property type="entry name" value="POLYPRENYL_SYNTHASE_1"/>
    <property type="match status" value="1"/>
</dbReference>
<feature type="compositionally biased region" description="Low complexity" evidence="7">
    <location>
        <begin position="440"/>
        <end position="451"/>
    </location>
</feature>
<name>A0ABP5XLS1_9ACTN</name>
<dbReference type="InterPro" id="IPR008949">
    <property type="entry name" value="Isoprenoid_synthase_dom_sf"/>
</dbReference>
<feature type="compositionally biased region" description="Basic and acidic residues" evidence="7">
    <location>
        <begin position="57"/>
        <end position="67"/>
    </location>
</feature>
<evidence type="ECO:0000256" key="7">
    <source>
        <dbReference type="SAM" id="MobiDB-lite"/>
    </source>
</evidence>
<dbReference type="EMBL" id="BAAATK010000075">
    <property type="protein sequence ID" value="GAA2459756.1"/>
    <property type="molecule type" value="Genomic_DNA"/>
</dbReference>
<keyword evidence="5" id="KW-0460">Magnesium</keyword>
<dbReference type="Pfam" id="PF00348">
    <property type="entry name" value="polyprenyl_synt"/>
    <property type="match status" value="1"/>
</dbReference>
<comment type="caution">
    <text evidence="8">The sequence shown here is derived from an EMBL/GenBank/DDBJ whole genome shotgun (WGS) entry which is preliminary data.</text>
</comment>
<gene>
    <name evidence="8" type="ORF">GCM10010421_61350</name>
</gene>
<keyword evidence="4" id="KW-0479">Metal-binding</keyword>
<organism evidence="8 9">
    <name type="scientific">Streptomyces glaucus</name>
    <dbReference type="NCBI Taxonomy" id="284029"/>
    <lineage>
        <taxon>Bacteria</taxon>
        <taxon>Bacillati</taxon>
        <taxon>Actinomycetota</taxon>
        <taxon>Actinomycetes</taxon>
        <taxon>Kitasatosporales</taxon>
        <taxon>Streptomycetaceae</taxon>
        <taxon>Streptomyces</taxon>
    </lineage>
</organism>
<dbReference type="Proteomes" id="UP001500460">
    <property type="component" value="Unassembled WGS sequence"/>
</dbReference>
<keyword evidence="9" id="KW-1185">Reference proteome</keyword>
<dbReference type="SFLD" id="SFLDS00005">
    <property type="entry name" value="Isoprenoid_Synthase_Type_I"/>
    <property type="match status" value="1"/>
</dbReference>
<evidence type="ECO:0000256" key="3">
    <source>
        <dbReference type="ARBA" id="ARBA00022679"/>
    </source>
</evidence>
<dbReference type="PANTHER" id="PTHR12001:SF85">
    <property type="entry name" value="SHORT CHAIN ISOPRENYL DIPHOSPHATE SYNTHASE"/>
    <property type="match status" value="1"/>
</dbReference>
<dbReference type="RefSeq" id="WP_344609418.1">
    <property type="nucleotide sequence ID" value="NZ_BAAATK010000075.1"/>
</dbReference>
<dbReference type="CDD" id="cd00685">
    <property type="entry name" value="Trans_IPPS_HT"/>
    <property type="match status" value="1"/>
</dbReference>
<sequence>MRSTQANGRHTADPPRQPPGARGGPTARPPGTAPAGADGAAEDEAREAARPPGPEPGDDRPADPRAVDDDVAGAVRQVLERVLADRLAHCRELDAVFAHDVAERVAHSTLHGGGRLRPRFLWWAFRACGGEDPARTRAALRAGAALELLQTCALVHDDVMDAAPTRRGGPAVHAGVARQYAGVVPGAAARHLGASAAVLAGDLALAWADDVVADLLLDEEAGAGAARRLRDVWRTMRTEMAAGQYLDVHGGATSVFAVARALRAARLKSALYTVARPLELGAALAGADPGTTRVLCRAGRCAGLAFQLRDDLDDVFADPRDTGKPSAGDVRQGKPTYLLAVARARATAAGDRTALDVLDHCVGRADLSESALARVRDVLVATGARDLVGARIAHLTEQALRHLGEAPCEPRAAAGLRRLLCEATGTAPDVPAPGGPPPGAALAAAGREAGR</sequence>
<feature type="region of interest" description="Disordered" evidence="7">
    <location>
        <begin position="1"/>
        <end position="67"/>
    </location>
</feature>
<keyword evidence="3 6" id="KW-0808">Transferase</keyword>
<evidence type="ECO:0000313" key="8">
    <source>
        <dbReference type="EMBL" id="GAA2459756.1"/>
    </source>
</evidence>
<evidence type="ECO:0000256" key="5">
    <source>
        <dbReference type="ARBA" id="ARBA00022842"/>
    </source>
</evidence>
<proteinExistence type="inferred from homology"/>
<comment type="cofactor">
    <cofactor evidence="1">
        <name>Mg(2+)</name>
        <dbReference type="ChEBI" id="CHEBI:18420"/>
    </cofactor>
</comment>
<dbReference type="InterPro" id="IPR000092">
    <property type="entry name" value="Polyprenyl_synt"/>
</dbReference>
<protein>
    <submittedName>
        <fullName evidence="8">Polyprenyl synthetase family protein</fullName>
    </submittedName>
</protein>
<evidence type="ECO:0000313" key="9">
    <source>
        <dbReference type="Proteomes" id="UP001500460"/>
    </source>
</evidence>
<dbReference type="InterPro" id="IPR033749">
    <property type="entry name" value="Polyprenyl_synt_CS"/>
</dbReference>
<evidence type="ECO:0000256" key="4">
    <source>
        <dbReference type="ARBA" id="ARBA00022723"/>
    </source>
</evidence>
<evidence type="ECO:0000256" key="1">
    <source>
        <dbReference type="ARBA" id="ARBA00001946"/>
    </source>
</evidence>